<dbReference type="EMBL" id="FMAC01000002">
    <property type="protein sequence ID" value="SCB16478.1"/>
    <property type="molecule type" value="Genomic_DNA"/>
</dbReference>
<dbReference type="STRING" id="52131.GA0061100_102610"/>
<dbReference type="Pfam" id="PF20901">
    <property type="entry name" value="Sf6_terminase"/>
    <property type="match status" value="1"/>
</dbReference>
<dbReference type="InterPro" id="IPR048683">
    <property type="entry name" value="Sf6_terminase"/>
</dbReference>
<dbReference type="Proteomes" id="UP000186228">
    <property type="component" value="Unassembled WGS sequence"/>
</dbReference>
<protein>
    <recommendedName>
        <fullName evidence="3">Phage terminase small subunit</fullName>
    </recommendedName>
</protein>
<accession>A0A1C3UM00</accession>
<reference evidence="2" key="1">
    <citation type="submission" date="2016-08" db="EMBL/GenBank/DDBJ databases">
        <authorList>
            <person name="Varghese N."/>
            <person name="Submissions Spin"/>
        </authorList>
    </citation>
    <scope>NUCLEOTIDE SEQUENCE [LARGE SCALE GENOMIC DNA]</scope>
    <source>
        <strain evidence="2">CCBAU 57015</strain>
    </source>
</reference>
<keyword evidence="2" id="KW-1185">Reference proteome</keyword>
<evidence type="ECO:0000313" key="1">
    <source>
        <dbReference type="EMBL" id="SCB16478.1"/>
    </source>
</evidence>
<dbReference type="AlphaFoldDB" id="A0A1C3UM00"/>
<gene>
    <name evidence="1" type="ORF">GA0061100_102610</name>
</gene>
<evidence type="ECO:0008006" key="3">
    <source>
        <dbReference type="Google" id="ProtNLM"/>
    </source>
</evidence>
<dbReference type="Gene3D" id="1.10.10.60">
    <property type="entry name" value="Homeodomain-like"/>
    <property type="match status" value="1"/>
</dbReference>
<proteinExistence type="predicted"/>
<sequence>MTGRPSDFTPVVADAICERLADGESLKSICTSDGMPHRATVFRWLGAHADFRDSYARAREAQADALFDEILDIANTPITGEKTKVDKNGNVIEMTKADMIDHRRLQIDARKWIAAKLRPKVYGDKLDVDVTGALDFVVSAKPVTDEQWLKEHGRSDT</sequence>
<organism evidence="1 2">
    <name type="scientific">Rhizobium hainanense</name>
    <dbReference type="NCBI Taxonomy" id="52131"/>
    <lineage>
        <taxon>Bacteria</taxon>
        <taxon>Pseudomonadati</taxon>
        <taxon>Pseudomonadota</taxon>
        <taxon>Alphaproteobacteria</taxon>
        <taxon>Hyphomicrobiales</taxon>
        <taxon>Rhizobiaceae</taxon>
        <taxon>Rhizobium/Agrobacterium group</taxon>
        <taxon>Rhizobium</taxon>
    </lineage>
</organism>
<dbReference type="RefSeq" id="WP_075852408.1">
    <property type="nucleotide sequence ID" value="NZ_FMAC01000002.1"/>
</dbReference>
<name>A0A1C3UM00_9HYPH</name>
<evidence type="ECO:0000313" key="2">
    <source>
        <dbReference type="Proteomes" id="UP000186228"/>
    </source>
</evidence>